<name>A0ABN8ZA73_RANTA</name>
<dbReference type="Proteomes" id="UP001176941">
    <property type="component" value="Chromosome 28"/>
</dbReference>
<reference evidence="1" key="1">
    <citation type="submission" date="2023-04" db="EMBL/GenBank/DDBJ databases">
        <authorList>
            <consortium name="ELIXIR-Norway"/>
        </authorList>
    </citation>
    <scope>NUCLEOTIDE SEQUENCE [LARGE SCALE GENOMIC DNA]</scope>
</reference>
<dbReference type="EMBL" id="OX459964">
    <property type="protein sequence ID" value="CAI9168809.1"/>
    <property type="molecule type" value="Genomic_DNA"/>
</dbReference>
<evidence type="ECO:0000313" key="2">
    <source>
        <dbReference type="Proteomes" id="UP001176941"/>
    </source>
</evidence>
<proteinExistence type="predicted"/>
<evidence type="ECO:0000313" key="1">
    <source>
        <dbReference type="EMBL" id="CAI9168809.1"/>
    </source>
</evidence>
<keyword evidence="2" id="KW-1185">Reference proteome</keyword>
<sequence>MDHPGERENSQPFLVLYTCDHLGAKAHRSLGQGGQHTDVAKGCEVSGMGSSSINVITEAYKMQVFWAHPLGRINWPMKRPFLSLRTTPLQSHPSTPECACTHTHTHTHIMPPSTAEFHCLHDHSPAREILPPETLVWGLIGSCDIWLLAWPGMEWT</sequence>
<accession>A0ABN8ZA73</accession>
<gene>
    <name evidence="1" type="ORF">MRATA1EN1_LOCUS17771</name>
</gene>
<protein>
    <submittedName>
        <fullName evidence="1">Uncharacterized protein</fullName>
    </submittedName>
</protein>
<organism evidence="1 2">
    <name type="scientific">Rangifer tarandus platyrhynchus</name>
    <name type="common">Svalbard reindeer</name>
    <dbReference type="NCBI Taxonomy" id="3082113"/>
    <lineage>
        <taxon>Eukaryota</taxon>
        <taxon>Metazoa</taxon>
        <taxon>Chordata</taxon>
        <taxon>Craniata</taxon>
        <taxon>Vertebrata</taxon>
        <taxon>Euteleostomi</taxon>
        <taxon>Mammalia</taxon>
        <taxon>Eutheria</taxon>
        <taxon>Laurasiatheria</taxon>
        <taxon>Artiodactyla</taxon>
        <taxon>Ruminantia</taxon>
        <taxon>Pecora</taxon>
        <taxon>Cervidae</taxon>
        <taxon>Odocoileinae</taxon>
        <taxon>Rangifer</taxon>
    </lineage>
</organism>